<gene>
    <name evidence="1" type="ORF">OWV82_009702</name>
</gene>
<dbReference type="Proteomes" id="UP001164539">
    <property type="component" value="Chromosome 5"/>
</dbReference>
<reference evidence="1 2" key="1">
    <citation type="journal article" date="2023" name="Science">
        <title>Complex scaffold remodeling in plant triterpene biosynthesis.</title>
        <authorList>
            <person name="De La Pena R."/>
            <person name="Hodgson H."/>
            <person name="Liu J.C."/>
            <person name="Stephenson M.J."/>
            <person name="Martin A.C."/>
            <person name="Owen C."/>
            <person name="Harkess A."/>
            <person name="Leebens-Mack J."/>
            <person name="Jimenez L.E."/>
            <person name="Osbourn A."/>
            <person name="Sattely E.S."/>
        </authorList>
    </citation>
    <scope>NUCLEOTIDE SEQUENCE [LARGE SCALE GENOMIC DNA]</scope>
    <source>
        <strain evidence="2">cv. JPN11</strain>
        <tissue evidence="1">Leaf</tissue>
    </source>
</reference>
<protein>
    <submittedName>
        <fullName evidence="1">IAA-amino acid hydrolase ILR1</fullName>
    </submittedName>
</protein>
<accession>A0ACC1Y3F2</accession>
<proteinExistence type="predicted"/>
<sequence>MSFSKWVVLVFVLHLFNPSLVRFCYGSSSSTGFSDIPKKLLDVAKKKEFFDWMVGIRRKIHENPEMGYEEFETSKLIRAELDKMGIKYKHPVAVTGVVGYIGTGEPPFVGLRADMDALAMQEMVEWEHKSKIPGKMHACGHDAHVTMLLGAAKILQEHRDELKGTVVLIFQPAEEGGGGAQKMIQGGALENVSAIFGIHVAPKFPVGQVFSRPGPLLAGNGFFEAVISGKGGHAAIPQHSIDPILAASNVIVSLQHLVSREADPLDSQVVTVAKFQGGGAFNVIPDSVTIGGTFRAFSKESFSQLKRRIVEVITGQAAVQRCNATVDFPSIPFPVAINDKDLHAFFETIAGDMLGKNKVGIMQPIMGSEDFSFYQEVIPGCFFFLGMHNETLGTMENGHSPYFTVNEDALPYGAALHSSLALRYLLEFQPKISTPVEKHHDEL</sequence>
<dbReference type="EMBL" id="CM051398">
    <property type="protein sequence ID" value="KAJ4717958.1"/>
    <property type="molecule type" value="Genomic_DNA"/>
</dbReference>
<organism evidence="1 2">
    <name type="scientific">Melia azedarach</name>
    <name type="common">Chinaberry tree</name>
    <dbReference type="NCBI Taxonomy" id="155640"/>
    <lineage>
        <taxon>Eukaryota</taxon>
        <taxon>Viridiplantae</taxon>
        <taxon>Streptophyta</taxon>
        <taxon>Embryophyta</taxon>
        <taxon>Tracheophyta</taxon>
        <taxon>Spermatophyta</taxon>
        <taxon>Magnoliopsida</taxon>
        <taxon>eudicotyledons</taxon>
        <taxon>Gunneridae</taxon>
        <taxon>Pentapetalae</taxon>
        <taxon>rosids</taxon>
        <taxon>malvids</taxon>
        <taxon>Sapindales</taxon>
        <taxon>Meliaceae</taxon>
        <taxon>Melia</taxon>
    </lineage>
</organism>
<keyword evidence="1" id="KW-0378">Hydrolase</keyword>
<evidence type="ECO:0000313" key="2">
    <source>
        <dbReference type="Proteomes" id="UP001164539"/>
    </source>
</evidence>
<evidence type="ECO:0000313" key="1">
    <source>
        <dbReference type="EMBL" id="KAJ4717958.1"/>
    </source>
</evidence>
<keyword evidence="2" id="KW-1185">Reference proteome</keyword>
<name>A0ACC1Y3F2_MELAZ</name>
<comment type="caution">
    <text evidence="1">The sequence shown here is derived from an EMBL/GenBank/DDBJ whole genome shotgun (WGS) entry which is preliminary data.</text>
</comment>